<evidence type="ECO:0000259" key="3">
    <source>
        <dbReference type="PROSITE" id="PS51186"/>
    </source>
</evidence>
<dbReference type="CDD" id="cd04301">
    <property type="entry name" value="NAT_SF"/>
    <property type="match status" value="1"/>
</dbReference>
<reference evidence="4 5" key="1">
    <citation type="submission" date="2017-05" db="EMBL/GenBank/DDBJ databases">
        <title>Vagococcus spp. assemblies.</title>
        <authorList>
            <person name="Gulvik C.A."/>
        </authorList>
    </citation>
    <scope>NUCLEOTIDE SEQUENCE [LARGE SCALE GENOMIC DNA]</scope>
    <source>
        <strain evidence="4 5">SS1714</strain>
    </source>
</reference>
<dbReference type="AlphaFoldDB" id="A0A430B8N6"/>
<dbReference type="PANTHER" id="PTHR43877:SF2">
    <property type="entry name" value="AMINOALKYLPHOSPHONATE N-ACETYLTRANSFERASE-RELATED"/>
    <property type="match status" value="1"/>
</dbReference>
<dbReference type="GeneID" id="95580044"/>
<dbReference type="OrthoDB" id="7163760at2"/>
<dbReference type="EMBL" id="NGKB01000001">
    <property type="protein sequence ID" value="RSU16608.1"/>
    <property type="molecule type" value="Genomic_DNA"/>
</dbReference>
<dbReference type="Pfam" id="PF00583">
    <property type="entry name" value="Acetyltransf_1"/>
    <property type="match status" value="1"/>
</dbReference>
<dbReference type="Proteomes" id="UP000288028">
    <property type="component" value="Unassembled WGS sequence"/>
</dbReference>
<dbReference type="InterPro" id="IPR050832">
    <property type="entry name" value="Bact_Acetyltransf"/>
</dbReference>
<comment type="caution">
    <text evidence="4">The sequence shown here is derived from an EMBL/GenBank/DDBJ whole genome shotgun (WGS) entry which is preliminary data.</text>
</comment>
<keyword evidence="1" id="KW-0808">Transferase</keyword>
<evidence type="ECO:0000313" key="5">
    <source>
        <dbReference type="Proteomes" id="UP000288028"/>
    </source>
</evidence>
<dbReference type="GO" id="GO:0016747">
    <property type="term" value="F:acyltransferase activity, transferring groups other than amino-acyl groups"/>
    <property type="evidence" value="ECO:0007669"/>
    <property type="project" value="InterPro"/>
</dbReference>
<dbReference type="PANTHER" id="PTHR43877">
    <property type="entry name" value="AMINOALKYLPHOSPHONATE N-ACETYLTRANSFERASE-RELATED-RELATED"/>
    <property type="match status" value="1"/>
</dbReference>
<dbReference type="Gene3D" id="3.40.630.30">
    <property type="match status" value="1"/>
</dbReference>
<dbReference type="PROSITE" id="PS51186">
    <property type="entry name" value="GNAT"/>
    <property type="match status" value="1"/>
</dbReference>
<organism evidence="4 5">
    <name type="scientific">Vagococcus carniphilus</name>
    <dbReference type="NCBI Taxonomy" id="218144"/>
    <lineage>
        <taxon>Bacteria</taxon>
        <taxon>Bacillati</taxon>
        <taxon>Bacillota</taxon>
        <taxon>Bacilli</taxon>
        <taxon>Lactobacillales</taxon>
        <taxon>Enterococcaceae</taxon>
        <taxon>Vagococcus</taxon>
    </lineage>
</organism>
<accession>A0A430B8N6</accession>
<dbReference type="RefSeq" id="WP_126790601.1">
    <property type="nucleotide sequence ID" value="NZ_CP060720.1"/>
</dbReference>
<dbReference type="InterPro" id="IPR016181">
    <property type="entry name" value="Acyl_CoA_acyltransferase"/>
</dbReference>
<evidence type="ECO:0000256" key="2">
    <source>
        <dbReference type="ARBA" id="ARBA00023315"/>
    </source>
</evidence>
<dbReference type="InterPro" id="IPR000182">
    <property type="entry name" value="GNAT_dom"/>
</dbReference>
<keyword evidence="2" id="KW-0012">Acyltransferase</keyword>
<feature type="domain" description="N-acetyltransferase" evidence="3">
    <location>
        <begin position="1"/>
        <end position="156"/>
    </location>
</feature>
<dbReference type="SUPFAM" id="SSF55729">
    <property type="entry name" value="Acyl-CoA N-acyltransferases (Nat)"/>
    <property type="match status" value="1"/>
</dbReference>
<evidence type="ECO:0000256" key="1">
    <source>
        <dbReference type="ARBA" id="ARBA00022679"/>
    </source>
</evidence>
<protein>
    <recommendedName>
        <fullName evidence="3">N-acetyltransferase domain-containing protein</fullName>
    </recommendedName>
</protein>
<name>A0A430B8N6_9ENTE</name>
<keyword evidence="5" id="KW-1185">Reference proteome</keyword>
<sequence length="156" mass="18216">MIYDQATTVDIPQIKALYQELTQRIHELEPDFFKDAQQRNSFFEEMILSKNSDILIVKDGANLVGLAIIQLQETPDYPIFEKHTFCYCLDLVVTKDYRAQGIASKLLSQIEEWAYQKKAEYIELSVLNKNKNAFNLYQSTGFLEKMTTLYKKVDKK</sequence>
<gene>
    <name evidence="4" type="ORF">CBF28_00025</name>
</gene>
<evidence type="ECO:0000313" key="4">
    <source>
        <dbReference type="EMBL" id="RSU16608.1"/>
    </source>
</evidence>
<proteinExistence type="predicted"/>